<keyword evidence="2" id="KW-1185">Reference proteome</keyword>
<dbReference type="Gramene" id="mRNA:HanXRQr2_Chr10g0443001">
    <property type="protein sequence ID" value="CDS:HanXRQr2_Chr10g0443001.1"/>
    <property type="gene ID" value="HanXRQr2_Chr10g0443001"/>
</dbReference>
<protein>
    <submittedName>
        <fullName evidence="1">Uncharacterized protein</fullName>
    </submittedName>
</protein>
<gene>
    <name evidence="1" type="ORF">HanXRQr2_Chr10g0443001</name>
</gene>
<evidence type="ECO:0000313" key="2">
    <source>
        <dbReference type="Proteomes" id="UP000215914"/>
    </source>
</evidence>
<organism evidence="1 2">
    <name type="scientific">Helianthus annuus</name>
    <name type="common">Common sunflower</name>
    <dbReference type="NCBI Taxonomy" id="4232"/>
    <lineage>
        <taxon>Eukaryota</taxon>
        <taxon>Viridiplantae</taxon>
        <taxon>Streptophyta</taxon>
        <taxon>Embryophyta</taxon>
        <taxon>Tracheophyta</taxon>
        <taxon>Spermatophyta</taxon>
        <taxon>Magnoliopsida</taxon>
        <taxon>eudicotyledons</taxon>
        <taxon>Gunneridae</taxon>
        <taxon>Pentapetalae</taxon>
        <taxon>asterids</taxon>
        <taxon>campanulids</taxon>
        <taxon>Asterales</taxon>
        <taxon>Asteraceae</taxon>
        <taxon>Asteroideae</taxon>
        <taxon>Heliantheae alliance</taxon>
        <taxon>Heliantheae</taxon>
        <taxon>Helianthus</taxon>
    </lineage>
</organism>
<sequence>MHGLSELYSQHAALQTNVIRLQGMIEAVNNENQLLEMDLGFLEQNIADQNGHN</sequence>
<reference evidence="1" key="2">
    <citation type="submission" date="2020-06" db="EMBL/GenBank/DDBJ databases">
        <title>Helianthus annuus Genome sequencing and assembly Release 2.</title>
        <authorList>
            <person name="Gouzy J."/>
            <person name="Langlade N."/>
            <person name="Munos S."/>
        </authorList>
    </citation>
    <scope>NUCLEOTIDE SEQUENCE</scope>
    <source>
        <tissue evidence="1">Leaves</tissue>
    </source>
</reference>
<dbReference type="Proteomes" id="UP000215914">
    <property type="component" value="Unassembled WGS sequence"/>
</dbReference>
<dbReference type="AlphaFoldDB" id="A0A9K3HY13"/>
<name>A0A9K3HY13_HELAN</name>
<accession>A0A9K3HY13</accession>
<reference evidence="1" key="1">
    <citation type="journal article" date="2017" name="Nature">
        <title>The sunflower genome provides insights into oil metabolism, flowering and Asterid evolution.</title>
        <authorList>
            <person name="Badouin H."/>
            <person name="Gouzy J."/>
            <person name="Grassa C.J."/>
            <person name="Murat F."/>
            <person name="Staton S.E."/>
            <person name="Cottret L."/>
            <person name="Lelandais-Briere C."/>
            <person name="Owens G.L."/>
            <person name="Carrere S."/>
            <person name="Mayjonade B."/>
            <person name="Legrand L."/>
            <person name="Gill N."/>
            <person name="Kane N.C."/>
            <person name="Bowers J.E."/>
            <person name="Hubner S."/>
            <person name="Bellec A."/>
            <person name="Berard A."/>
            <person name="Berges H."/>
            <person name="Blanchet N."/>
            <person name="Boniface M.C."/>
            <person name="Brunel D."/>
            <person name="Catrice O."/>
            <person name="Chaidir N."/>
            <person name="Claudel C."/>
            <person name="Donnadieu C."/>
            <person name="Faraut T."/>
            <person name="Fievet G."/>
            <person name="Helmstetter N."/>
            <person name="King M."/>
            <person name="Knapp S.J."/>
            <person name="Lai Z."/>
            <person name="Le Paslier M.C."/>
            <person name="Lippi Y."/>
            <person name="Lorenzon L."/>
            <person name="Mandel J.R."/>
            <person name="Marage G."/>
            <person name="Marchand G."/>
            <person name="Marquand E."/>
            <person name="Bret-Mestries E."/>
            <person name="Morien E."/>
            <person name="Nambeesan S."/>
            <person name="Nguyen T."/>
            <person name="Pegot-Espagnet P."/>
            <person name="Pouilly N."/>
            <person name="Raftis F."/>
            <person name="Sallet E."/>
            <person name="Schiex T."/>
            <person name="Thomas J."/>
            <person name="Vandecasteele C."/>
            <person name="Vares D."/>
            <person name="Vear F."/>
            <person name="Vautrin S."/>
            <person name="Crespi M."/>
            <person name="Mangin B."/>
            <person name="Burke J.M."/>
            <person name="Salse J."/>
            <person name="Munos S."/>
            <person name="Vincourt P."/>
            <person name="Rieseberg L.H."/>
            <person name="Langlade N.B."/>
        </authorList>
    </citation>
    <scope>NUCLEOTIDE SEQUENCE</scope>
    <source>
        <tissue evidence="1">Leaves</tissue>
    </source>
</reference>
<dbReference type="EMBL" id="MNCJ02000325">
    <property type="protein sequence ID" value="KAF5786611.1"/>
    <property type="molecule type" value="Genomic_DNA"/>
</dbReference>
<comment type="caution">
    <text evidence="1">The sequence shown here is derived from an EMBL/GenBank/DDBJ whole genome shotgun (WGS) entry which is preliminary data.</text>
</comment>
<evidence type="ECO:0000313" key="1">
    <source>
        <dbReference type="EMBL" id="KAF5786611.1"/>
    </source>
</evidence>
<proteinExistence type="predicted"/>